<feature type="transmembrane region" description="Helical" evidence="6">
    <location>
        <begin position="446"/>
        <end position="466"/>
    </location>
</feature>
<feature type="transmembrane region" description="Helical" evidence="6">
    <location>
        <begin position="155"/>
        <end position="182"/>
    </location>
</feature>
<dbReference type="HOGENOM" id="CLU_018303_0_0_1"/>
<reference evidence="7 8" key="1">
    <citation type="journal article" date="2011" name="Proc. Natl. Acad. Sci. U.S.A.">
        <title>Genome and transcriptome analyses of the mountain pine beetle-fungal symbiont Grosmannia clavigera, a lodgepole pine pathogen.</title>
        <authorList>
            <person name="DiGuistini S."/>
            <person name="Wang Y."/>
            <person name="Liao N.Y."/>
            <person name="Taylor G."/>
            <person name="Tanguay P."/>
            <person name="Feau N."/>
            <person name="Henrissat B."/>
            <person name="Chan S.K."/>
            <person name="Hesse-Orce U."/>
            <person name="Alamouti S.M."/>
            <person name="Tsui C.K.M."/>
            <person name="Docking R.T."/>
            <person name="Levasseur A."/>
            <person name="Haridas S."/>
            <person name="Robertson G."/>
            <person name="Birol I."/>
            <person name="Holt R.A."/>
            <person name="Marra M.A."/>
            <person name="Hamelin R.C."/>
            <person name="Hirst M."/>
            <person name="Jones S.J.M."/>
            <person name="Bohlmann J."/>
            <person name="Breuil C."/>
        </authorList>
    </citation>
    <scope>NUCLEOTIDE SEQUENCE [LARGE SCALE GENOMIC DNA]</scope>
    <source>
        <strain evidence="8">kw1407 / UAMH 11150</strain>
    </source>
</reference>
<evidence type="ECO:0000256" key="1">
    <source>
        <dbReference type="ARBA" id="ARBA00004141"/>
    </source>
</evidence>
<accession>F0XLI8</accession>
<evidence type="ECO:0000256" key="3">
    <source>
        <dbReference type="ARBA" id="ARBA00022692"/>
    </source>
</evidence>
<dbReference type="PANTHER" id="PTHR19432:SF76">
    <property type="entry name" value="TRANSPORTER, PUTATIVE (EUROFUNG)-RELATED"/>
    <property type="match status" value="1"/>
</dbReference>
<sequence>MKDYRKHDRQRSTGVFEAHADVHGADVNRPRWQLDVQHCDYSDSDDDIGHIKDSLYRRELPFVHDTAMATWVGQPAIKGSSETMRMMLLTCASIGIAFTWGVEMTYCTPYMLSLGLTKGQASFVWLAGPISGMIVQPVVGVISDQWTGKWGRRRPFIVVGNILVVGALLTLGFTSEIVTAVLGNEGFTLGQGTTAPIPHRKIVITLAVLALYVVDFAINAAMSCVRSLVVDTLPIEKQQEGSAWSSRMASFGHLIGYGAGAVDLVAALGPTLGDTQFKQLTVIAAASIVCTSAVTCWAVTERAMLPSHGHSHDMSDMGGLSRLIKVFRQIWSTLLTLPPRMQAICWAVFWGWIGWFPFMIYSSTWVGETYFRYDVPTDARVTNDALGDMGRIGSYALTAYSSVTVLAAAVLPLLVRSPFDENFTHRPPKSIARFADFMEKSRPDLLNAWTCGHIVFAFVMFMTPFAMSFRVATLLVSLCGIPWTVVTWAPAAFLGIEVNRLTNSRGGASHRRLRDSGDLGKLEHGLSKAKSTETSSGELSGIYFGILNMYTTVPQFLGNMISTMVFAVLEPGKSPELAKDAHPSEHHSTDGPNAIAVIFFIGAFFALISARATRRLKVE</sequence>
<dbReference type="Gene3D" id="1.20.1250.20">
    <property type="entry name" value="MFS general substrate transporter like domains"/>
    <property type="match status" value="1"/>
</dbReference>
<dbReference type="Proteomes" id="UP000007796">
    <property type="component" value="Unassembled WGS sequence"/>
</dbReference>
<name>F0XLI8_GROCL</name>
<feature type="transmembrane region" description="Helical" evidence="6">
    <location>
        <begin position="250"/>
        <end position="268"/>
    </location>
</feature>
<dbReference type="GO" id="GO:0005886">
    <property type="term" value="C:plasma membrane"/>
    <property type="evidence" value="ECO:0007669"/>
    <property type="project" value="TreeGrafter"/>
</dbReference>
<dbReference type="RefSeq" id="XP_014170649.1">
    <property type="nucleotide sequence ID" value="XM_014315174.1"/>
</dbReference>
<keyword evidence="4 6" id="KW-1133">Transmembrane helix</keyword>
<dbReference type="AlphaFoldDB" id="F0XLI8"/>
<dbReference type="Pfam" id="PF13347">
    <property type="entry name" value="MFS_2"/>
    <property type="match status" value="1"/>
</dbReference>
<feature type="transmembrane region" description="Helical" evidence="6">
    <location>
        <begin position="202"/>
        <end position="229"/>
    </location>
</feature>
<protein>
    <submittedName>
        <fullName evidence="7">Sucrose transport protein</fullName>
    </submittedName>
</protein>
<comment type="subcellular location">
    <subcellularLocation>
        <location evidence="1">Membrane</location>
        <topology evidence="1">Multi-pass membrane protein</topology>
    </subcellularLocation>
</comment>
<feature type="transmembrane region" description="Helical" evidence="6">
    <location>
        <begin position="472"/>
        <end position="496"/>
    </location>
</feature>
<evidence type="ECO:0000256" key="6">
    <source>
        <dbReference type="SAM" id="Phobius"/>
    </source>
</evidence>
<evidence type="ECO:0000256" key="2">
    <source>
        <dbReference type="ARBA" id="ARBA00022448"/>
    </source>
</evidence>
<keyword evidence="2" id="KW-0813">Transport</keyword>
<keyword evidence="3 6" id="KW-0812">Transmembrane</keyword>
<dbReference type="PANTHER" id="PTHR19432">
    <property type="entry name" value="SUGAR TRANSPORTER"/>
    <property type="match status" value="1"/>
</dbReference>
<dbReference type="InParanoid" id="F0XLI8"/>
<dbReference type="InterPro" id="IPR036259">
    <property type="entry name" value="MFS_trans_sf"/>
</dbReference>
<evidence type="ECO:0000313" key="8">
    <source>
        <dbReference type="Proteomes" id="UP000007796"/>
    </source>
</evidence>
<gene>
    <name evidence="7" type="ORF">CMQ_6109</name>
</gene>
<feature type="transmembrane region" description="Helical" evidence="6">
    <location>
        <begin position="86"/>
        <end position="102"/>
    </location>
</feature>
<evidence type="ECO:0000256" key="5">
    <source>
        <dbReference type="ARBA" id="ARBA00023136"/>
    </source>
</evidence>
<organism evidence="8">
    <name type="scientific">Grosmannia clavigera (strain kw1407 / UAMH 11150)</name>
    <name type="common">Blue stain fungus</name>
    <name type="synonym">Graphiocladiella clavigera</name>
    <dbReference type="NCBI Taxonomy" id="655863"/>
    <lineage>
        <taxon>Eukaryota</taxon>
        <taxon>Fungi</taxon>
        <taxon>Dikarya</taxon>
        <taxon>Ascomycota</taxon>
        <taxon>Pezizomycotina</taxon>
        <taxon>Sordariomycetes</taxon>
        <taxon>Sordariomycetidae</taxon>
        <taxon>Ophiostomatales</taxon>
        <taxon>Ophiostomataceae</taxon>
        <taxon>Leptographium</taxon>
    </lineage>
</organism>
<feature type="transmembrane region" description="Helical" evidence="6">
    <location>
        <begin position="542"/>
        <end position="569"/>
    </location>
</feature>
<dbReference type="eggNOG" id="KOG0637">
    <property type="taxonomic scope" value="Eukaryota"/>
</dbReference>
<keyword evidence="5 6" id="KW-0472">Membrane</keyword>
<feature type="transmembrane region" description="Helical" evidence="6">
    <location>
        <begin position="122"/>
        <end position="143"/>
    </location>
</feature>
<feature type="transmembrane region" description="Helical" evidence="6">
    <location>
        <begin position="392"/>
        <end position="415"/>
    </location>
</feature>
<dbReference type="EMBL" id="GL629794">
    <property type="protein sequence ID" value="EFX01167.1"/>
    <property type="molecule type" value="Genomic_DNA"/>
</dbReference>
<feature type="transmembrane region" description="Helical" evidence="6">
    <location>
        <begin position="280"/>
        <end position="300"/>
    </location>
</feature>
<dbReference type="GeneID" id="25979506"/>
<feature type="transmembrane region" description="Helical" evidence="6">
    <location>
        <begin position="343"/>
        <end position="361"/>
    </location>
</feature>
<dbReference type="OrthoDB" id="28755at2759"/>
<dbReference type="SUPFAM" id="SSF103473">
    <property type="entry name" value="MFS general substrate transporter"/>
    <property type="match status" value="1"/>
</dbReference>
<evidence type="ECO:0000256" key="4">
    <source>
        <dbReference type="ARBA" id="ARBA00022989"/>
    </source>
</evidence>
<proteinExistence type="predicted"/>
<feature type="transmembrane region" description="Helical" evidence="6">
    <location>
        <begin position="594"/>
        <end position="613"/>
    </location>
</feature>
<evidence type="ECO:0000313" key="7">
    <source>
        <dbReference type="EMBL" id="EFX01167.1"/>
    </source>
</evidence>
<keyword evidence="8" id="KW-1185">Reference proteome</keyword>
<dbReference type="GO" id="GO:0008506">
    <property type="term" value="F:sucrose:proton symporter activity"/>
    <property type="evidence" value="ECO:0007669"/>
    <property type="project" value="TreeGrafter"/>
</dbReference>